<evidence type="ECO:0000256" key="6">
    <source>
        <dbReference type="ARBA" id="ARBA00023136"/>
    </source>
</evidence>
<dbReference type="GO" id="GO:0016740">
    <property type="term" value="F:transferase activity"/>
    <property type="evidence" value="ECO:0007669"/>
    <property type="project" value="UniProtKB-KW"/>
</dbReference>
<keyword evidence="6 7" id="KW-0472">Membrane</keyword>
<dbReference type="PANTHER" id="PTHR30576:SF10">
    <property type="entry name" value="SLL5057 PROTEIN"/>
    <property type="match status" value="1"/>
</dbReference>
<dbReference type="PANTHER" id="PTHR30576">
    <property type="entry name" value="COLANIC BIOSYNTHESIS UDP-GLUCOSE LIPID CARRIER TRANSFERASE"/>
    <property type="match status" value="1"/>
</dbReference>
<evidence type="ECO:0000259" key="8">
    <source>
        <dbReference type="Pfam" id="PF02397"/>
    </source>
</evidence>
<evidence type="ECO:0000313" key="9">
    <source>
        <dbReference type="EMBL" id="WUO46478.1"/>
    </source>
</evidence>
<dbReference type="InterPro" id="IPR003362">
    <property type="entry name" value="Bact_transf"/>
</dbReference>
<evidence type="ECO:0000256" key="7">
    <source>
        <dbReference type="SAM" id="Phobius"/>
    </source>
</evidence>
<dbReference type="NCBIfam" id="TIGR03025">
    <property type="entry name" value="EPS_sugtrans"/>
    <property type="match status" value="1"/>
</dbReference>
<gene>
    <name evidence="9" type="ORF">OHU17_11830</name>
</gene>
<dbReference type="Proteomes" id="UP001432075">
    <property type="component" value="Chromosome"/>
</dbReference>
<keyword evidence="3 9" id="KW-0808">Transferase</keyword>
<reference evidence="9" key="1">
    <citation type="submission" date="2022-10" db="EMBL/GenBank/DDBJ databases">
        <title>The complete genomes of actinobacterial strains from the NBC collection.</title>
        <authorList>
            <person name="Joergensen T.S."/>
            <person name="Alvarez Arevalo M."/>
            <person name="Sterndorff E.B."/>
            <person name="Faurdal D."/>
            <person name="Vuksanovic O."/>
            <person name="Mourched A.-S."/>
            <person name="Charusanti P."/>
            <person name="Shaw S."/>
            <person name="Blin K."/>
            <person name="Weber T."/>
        </authorList>
    </citation>
    <scope>NUCLEOTIDE SEQUENCE</scope>
    <source>
        <strain evidence="9">NBC_00283</strain>
    </source>
</reference>
<dbReference type="RefSeq" id="WP_100582719.1">
    <property type="nucleotide sequence ID" value="NZ_BMVE01000001.1"/>
</dbReference>
<feature type="transmembrane region" description="Helical" evidence="7">
    <location>
        <begin position="89"/>
        <end position="107"/>
    </location>
</feature>
<keyword evidence="10" id="KW-1185">Reference proteome</keyword>
<feature type="domain" description="Bacterial sugar transferase" evidence="8">
    <location>
        <begin position="292"/>
        <end position="479"/>
    </location>
</feature>
<evidence type="ECO:0000256" key="1">
    <source>
        <dbReference type="ARBA" id="ARBA00004141"/>
    </source>
</evidence>
<name>A0ABZ1RIZ0_9ACTN</name>
<feature type="transmembrane region" description="Helical" evidence="7">
    <location>
        <begin position="298"/>
        <end position="320"/>
    </location>
</feature>
<evidence type="ECO:0000313" key="10">
    <source>
        <dbReference type="Proteomes" id="UP001432075"/>
    </source>
</evidence>
<keyword evidence="4 7" id="KW-0812">Transmembrane</keyword>
<dbReference type="GeneID" id="91411757"/>
<proteinExistence type="inferred from homology"/>
<organism evidence="9 10">
    <name type="scientific">Streptomyces goshikiensis</name>
    <dbReference type="NCBI Taxonomy" id="1942"/>
    <lineage>
        <taxon>Bacteria</taxon>
        <taxon>Bacillati</taxon>
        <taxon>Actinomycetota</taxon>
        <taxon>Actinomycetes</taxon>
        <taxon>Kitasatosporales</taxon>
        <taxon>Streptomycetaceae</taxon>
        <taxon>Streptomyces</taxon>
    </lineage>
</organism>
<evidence type="ECO:0000256" key="5">
    <source>
        <dbReference type="ARBA" id="ARBA00022989"/>
    </source>
</evidence>
<dbReference type="InterPro" id="IPR017475">
    <property type="entry name" value="EPS_sugar_tfrase"/>
</dbReference>
<accession>A0ABZ1RIZ0</accession>
<comment type="similarity">
    <text evidence="2">Belongs to the bacterial sugar transferase family.</text>
</comment>
<comment type="subcellular location">
    <subcellularLocation>
        <location evidence="1">Membrane</location>
        <topology evidence="1">Multi-pass membrane protein</topology>
    </subcellularLocation>
</comment>
<evidence type="ECO:0000256" key="2">
    <source>
        <dbReference type="ARBA" id="ARBA00006464"/>
    </source>
</evidence>
<sequence length="485" mass="52127">MAGAAADSAGPYAVPARRLGDKARWYLPAAVTADFLGAAVPVGLVFDAAQQVRPVYCAVAAALAWTGVQALRRRYTSRALGESRGVLPVLHDWLILIGVLAVARVVTEESTPRLAALGALLPALLVTVACHKLTYRHLTAARREAQAVSRVLVVGEPAAAEDVIAHLAARTDHPYVVVGVVPVGSGALESGVPVAGRLAPQMPDAATEDPAAVLGAVRAHHADLVLVAPGARFAGERLRRVAWALHDARMELAVFPGLVEISVKRLETLSAGGLAVLRVAPPVRRGVQTALKAVLDRIGAGLGLLALSPFFLAVVLAIRFSSRGPAFYCQRRVGRDGVPFVMWKFRTMVVDADKLKAELSGSNENDGLMFKMRRDPRVTRVGRLLRRTSMDELPQLVNVLTGSMSLVGPRPPLPEEVAQYDEVELRRLTVRPGMTGLWQISGRSDLSWDETIQLDLQYVDNWSFTSDVDVMGRTLRAVVDGRGAY</sequence>
<keyword evidence="5 7" id="KW-1133">Transmembrane helix</keyword>
<evidence type="ECO:0000256" key="3">
    <source>
        <dbReference type="ARBA" id="ARBA00022679"/>
    </source>
</evidence>
<evidence type="ECO:0000256" key="4">
    <source>
        <dbReference type="ARBA" id="ARBA00022692"/>
    </source>
</evidence>
<dbReference type="Pfam" id="PF02397">
    <property type="entry name" value="Bac_transf"/>
    <property type="match status" value="1"/>
</dbReference>
<feature type="transmembrane region" description="Helical" evidence="7">
    <location>
        <begin position="113"/>
        <end position="133"/>
    </location>
</feature>
<feature type="transmembrane region" description="Helical" evidence="7">
    <location>
        <begin position="25"/>
        <end position="46"/>
    </location>
</feature>
<feature type="transmembrane region" description="Helical" evidence="7">
    <location>
        <begin position="52"/>
        <end position="68"/>
    </location>
</feature>
<protein>
    <submittedName>
        <fullName evidence="9">Sugar transferase</fullName>
    </submittedName>
</protein>
<dbReference type="EMBL" id="CP108057">
    <property type="protein sequence ID" value="WUO46478.1"/>
    <property type="molecule type" value="Genomic_DNA"/>
</dbReference>